<dbReference type="EMBL" id="CAEZST010000007">
    <property type="protein sequence ID" value="CAB4545382.1"/>
    <property type="molecule type" value="Genomic_DNA"/>
</dbReference>
<gene>
    <name evidence="2" type="ORF">UFOPK1503_00587</name>
</gene>
<proteinExistence type="predicted"/>
<dbReference type="SFLD" id="SFLDS00005">
    <property type="entry name" value="Isoprenoid_Synthase_Type_I"/>
    <property type="match status" value="1"/>
</dbReference>
<dbReference type="CDD" id="cd00683">
    <property type="entry name" value="Trans_IPPS_HH"/>
    <property type="match status" value="1"/>
</dbReference>
<dbReference type="SUPFAM" id="SSF48576">
    <property type="entry name" value="Terpenoid synthases"/>
    <property type="match status" value="1"/>
</dbReference>
<dbReference type="InterPro" id="IPR044843">
    <property type="entry name" value="Trans_IPPS_bact-type"/>
</dbReference>
<protein>
    <submittedName>
        <fullName evidence="2">Unannotated protein</fullName>
    </submittedName>
</protein>
<dbReference type="SFLD" id="SFLDG01212">
    <property type="entry name" value="Phytoene_synthase_like"/>
    <property type="match status" value="1"/>
</dbReference>
<dbReference type="SFLD" id="SFLDG01018">
    <property type="entry name" value="Squalene/Phytoene_Synthase_Lik"/>
    <property type="match status" value="1"/>
</dbReference>
<evidence type="ECO:0000256" key="1">
    <source>
        <dbReference type="ARBA" id="ARBA00022679"/>
    </source>
</evidence>
<dbReference type="InterPro" id="IPR019845">
    <property type="entry name" value="Squalene/phytoene_synthase_CS"/>
</dbReference>
<reference evidence="2" key="1">
    <citation type="submission" date="2020-05" db="EMBL/GenBank/DDBJ databases">
        <authorList>
            <person name="Chiriac C."/>
            <person name="Salcher M."/>
            <person name="Ghai R."/>
            <person name="Kavagutti S V."/>
        </authorList>
    </citation>
    <scope>NUCLEOTIDE SEQUENCE</scope>
</reference>
<dbReference type="InterPro" id="IPR033904">
    <property type="entry name" value="Trans_IPPS_HH"/>
</dbReference>
<sequence length="297" mass="33102">MDIQDTTKVPTGLSLYSMAAHRAAREVIYSYSTSFGLATRLLGKNFQGHVENIYALVRVADEIVDGSAAEAQALQSQVNPGQLLDEFESETYRAMEIGYSTNLVIHAFAQTARTVGIKKDIVQPFFYSMRQDLTETEHDQESFEKYVYGSAEVVGLMCLQVFLTDREYSPAEREKLVLGARALGSAFQKVNFLRDLSADFKRLGRSYFPGVDVNNFNEDIKKRLVDDINADLMVSAQSLPLLPKSARRAVAAAQLLFTKLNDRIEKTSAEELINQRISVGSTQKTVLLIRALLGARV</sequence>
<dbReference type="PANTHER" id="PTHR31480">
    <property type="entry name" value="BIFUNCTIONAL LYCOPENE CYCLASE/PHYTOENE SYNTHASE"/>
    <property type="match status" value="1"/>
</dbReference>
<organism evidence="2">
    <name type="scientific">freshwater metagenome</name>
    <dbReference type="NCBI Taxonomy" id="449393"/>
    <lineage>
        <taxon>unclassified sequences</taxon>
        <taxon>metagenomes</taxon>
        <taxon>ecological metagenomes</taxon>
    </lineage>
</organism>
<keyword evidence="1" id="KW-0808">Transferase</keyword>
<name>A0A6J6C1Y3_9ZZZZ</name>
<dbReference type="GO" id="GO:0004311">
    <property type="term" value="F:geranylgeranyl diphosphate synthase activity"/>
    <property type="evidence" value="ECO:0007669"/>
    <property type="project" value="InterPro"/>
</dbReference>
<dbReference type="GO" id="GO:0051996">
    <property type="term" value="F:squalene synthase [NAD(P)H] activity"/>
    <property type="evidence" value="ECO:0007669"/>
    <property type="project" value="InterPro"/>
</dbReference>
<dbReference type="AlphaFoldDB" id="A0A6J6C1Y3"/>
<dbReference type="InterPro" id="IPR002060">
    <property type="entry name" value="Squ/phyt_synthse"/>
</dbReference>
<dbReference type="GO" id="GO:0008299">
    <property type="term" value="P:isoprenoid biosynthetic process"/>
    <property type="evidence" value="ECO:0007669"/>
    <property type="project" value="UniProtKB-ARBA"/>
</dbReference>
<dbReference type="PROSITE" id="PS01045">
    <property type="entry name" value="SQUALEN_PHYTOEN_SYN_2"/>
    <property type="match status" value="1"/>
</dbReference>
<accession>A0A6J6C1Y3</accession>
<dbReference type="Pfam" id="PF00494">
    <property type="entry name" value="SQS_PSY"/>
    <property type="match status" value="1"/>
</dbReference>
<evidence type="ECO:0000313" key="2">
    <source>
        <dbReference type="EMBL" id="CAB4545382.1"/>
    </source>
</evidence>
<dbReference type="Gene3D" id="1.10.600.10">
    <property type="entry name" value="Farnesyl Diphosphate Synthase"/>
    <property type="match status" value="1"/>
</dbReference>
<dbReference type="InterPro" id="IPR008949">
    <property type="entry name" value="Isoprenoid_synthase_dom_sf"/>
</dbReference>